<evidence type="ECO:0000313" key="1">
    <source>
        <dbReference type="EMBL" id="CAH1055260.1"/>
    </source>
</evidence>
<evidence type="ECO:0000313" key="2">
    <source>
        <dbReference type="Proteomes" id="UP000838749"/>
    </source>
</evidence>
<gene>
    <name evidence="1" type="ORF">PAECIP111894_01410</name>
</gene>
<dbReference type="Proteomes" id="UP000838749">
    <property type="component" value="Unassembled WGS sequence"/>
</dbReference>
<name>A0ABN8FHT3_9BACL</name>
<accession>A0ABN8FHT3</accession>
<organism evidence="1 2">
    <name type="scientific">Paenibacillus pseudetheri</name>
    <dbReference type="NCBI Taxonomy" id="2897682"/>
    <lineage>
        <taxon>Bacteria</taxon>
        <taxon>Bacillati</taxon>
        <taxon>Bacillota</taxon>
        <taxon>Bacilli</taxon>
        <taxon>Bacillales</taxon>
        <taxon>Paenibacillaceae</taxon>
        <taxon>Paenibacillus</taxon>
    </lineage>
</organism>
<sequence length="70" mass="7809">MQVITILGEYKVIDGPCAGIRRTSNARGDRRGCRRSMDSGRSVHFSCNAFRQSGRGIRGEEDMKVFSIQS</sequence>
<proteinExistence type="predicted"/>
<protein>
    <submittedName>
        <fullName evidence="1">Uncharacterized protein</fullName>
    </submittedName>
</protein>
<comment type="caution">
    <text evidence="1">The sequence shown here is derived from an EMBL/GenBank/DDBJ whole genome shotgun (WGS) entry which is preliminary data.</text>
</comment>
<keyword evidence="2" id="KW-1185">Reference proteome</keyword>
<reference evidence="1" key="1">
    <citation type="submission" date="2021-12" db="EMBL/GenBank/DDBJ databases">
        <authorList>
            <person name="Criscuolo A."/>
        </authorList>
    </citation>
    <scope>NUCLEOTIDE SEQUENCE</scope>
    <source>
        <strain evidence="1">CIP111894</strain>
    </source>
</reference>
<dbReference type="EMBL" id="CAKMAB010000005">
    <property type="protein sequence ID" value="CAH1055260.1"/>
    <property type="molecule type" value="Genomic_DNA"/>
</dbReference>